<proteinExistence type="predicted"/>
<sequence>MAPLHVFVKFTDDAGKTWNLEATSGAGAARDQHYRDLLPITDEAVTNGVFLTPLTNEQSVAVIAAVVVEELIAEGRYHDAMAVADTLIEHYPMFAYIMVKKATASYHLLRTEFHEKYPTAQDVPEDQRPYLAYLQRVNQGMFDRAESLGWRALQR</sequence>
<accession>A0ABT5TGN5</accession>
<gene>
    <name evidence="1" type="ORF">PUT78_22695</name>
</gene>
<comment type="caution">
    <text evidence="1">The sequence shown here is derived from an EMBL/GenBank/DDBJ whole genome shotgun (WGS) entry which is preliminary data.</text>
</comment>
<name>A0ABT5TGN5_9RHOB</name>
<evidence type="ECO:0000313" key="2">
    <source>
        <dbReference type="Proteomes" id="UP001431784"/>
    </source>
</evidence>
<protein>
    <submittedName>
        <fullName evidence="1">Uncharacterized protein</fullName>
    </submittedName>
</protein>
<dbReference type="Proteomes" id="UP001431784">
    <property type="component" value="Unassembled WGS sequence"/>
</dbReference>
<reference evidence="1" key="1">
    <citation type="submission" date="2023-02" db="EMBL/GenBank/DDBJ databases">
        <title>Description of Roseinatronobacter alkalisoli sp. nov., an alkaliphilic bacerium isolated from soda soil.</title>
        <authorList>
            <person name="Wei W."/>
        </authorList>
    </citation>
    <scope>NUCLEOTIDE SEQUENCE</scope>
    <source>
        <strain evidence="1">HJB301</strain>
    </source>
</reference>
<organism evidence="1 2">
    <name type="scientific">Roseinatronobacter alkalisoli</name>
    <dbReference type="NCBI Taxonomy" id="3028235"/>
    <lineage>
        <taxon>Bacteria</taxon>
        <taxon>Pseudomonadati</taxon>
        <taxon>Pseudomonadota</taxon>
        <taxon>Alphaproteobacteria</taxon>
        <taxon>Rhodobacterales</taxon>
        <taxon>Paracoccaceae</taxon>
        <taxon>Roseinatronobacter</taxon>
    </lineage>
</organism>
<evidence type="ECO:0000313" key="1">
    <source>
        <dbReference type="EMBL" id="MDD7973850.1"/>
    </source>
</evidence>
<dbReference type="EMBL" id="JAQZSM010000067">
    <property type="protein sequence ID" value="MDD7973850.1"/>
    <property type="molecule type" value="Genomic_DNA"/>
</dbReference>
<dbReference type="RefSeq" id="WP_274354509.1">
    <property type="nucleotide sequence ID" value="NZ_JAQZSM010000067.1"/>
</dbReference>
<keyword evidence="2" id="KW-1185">Reference proteome</keyword>